<dbReference type="GO" id="GO:0022625">
    <property type="term" value="C:cytosolic large ribosomal subunit"/>
    <property type="evidence" value="ECO:0007669"/>
    <property type="project" value="TreeGrafter"/>
</dbReference>
<dbReference type="PANTHER" id="PTHR14413">
    <property type="entry name" value="RIBOSOMAL PROTEIN L17"/>
    <property type="match status" value="1"/>
</dbReference>
<dbReference type="RefSeq" id="WP_252850665.1">
    <property type="nucleotide sequence ID" value="NZ_JAMXLR010000006.1"/>
</dbReference>
<keyword evidence="2 4" id="KW-0689">Ribosomal protein</keyword>
<feature type="compositionally biased region" description="Acidic residues" evidence="5">
    <location>
        <begin position="230"/>
        <end position="244"/>
    </location>
</feature>
<comment type="caution">
    <text evidence="6">The sequence shown here is derived from an EMBL/GenBank/DDBJ whole genome shotgun (WGS) entry which is preliminary data.</text>
</comment>
<keyword evidence="3 4" id="KW-0687">Ribonucleoprotein</keyword>
<sequence>MRHRRRGRKLGRNPKHQRALLRSLSCALILTKYNDEVSYSENFDMQVRQLGMSDTLPRVPGRIITTVSKAKEVRPYVEKCISIAKKGLLAEEAARQHATDAERGTDAWRKWRDSESWSKWNQAMAPALAARRRCLQLLGDKLAVSILFAEVAPMFEGRDGGYTRIVKLAQPRLGDAGPRAILEFVGVRDRVVQKAERPTFDDTEDETQEEATTEAPAEEEASDETAAAESTEEATAEADEEEKS</sequence>
<dbReference type="InterPro" id="IPR000456">
    <property type="entry name" value="Ribosomal_bL17"/>
</dbReference>
<name>A0A9X2JEF1_9BACT</name>
<organism evidence="6 7">
    <name type="scientific">Aeoliella straminimaris</name>
    <dbReference type="NCBI Taxonomy" id="2954799"/>
    <lineage>
        <taxon>Bacteria</taxon>
        <taxon>Pseudomonadati</taxon>
        <taxon>Planctomycetota</taxon>
        <taxon>Planctomycetia</taxon>
        <taxon>Pirellulales</taxon>
        <taxon>Lacipirellulaceae</taxon>
        <taxon>Aeoliella</taxon>
    </lineage>
</organism>
<dbReference type="PANTHER" id="PTHR14413:SF16">
    <property type="entry name" value="LARGE RIBOSOMAL SUBUNIT PROTEIN BL17M"/>
    <property type="match status" value="1"/>
</dbReference>
<evidence type="ECO:0000256" key="1">
    <source>
        <dbReference type="ARBA" id="ARBA00008777"/>
    </source>
</evidence>
<feature type="region of interest" description="Disordered" evidence="5">
    <location>
        <begin position="195"/>
        <end position="244"/>
    </location>
</feature>
<proteinExistence type="inferred from homology"/>
<dbReference type="InterPro" id="IPR036373">
    <property type="entry name" value="Ribosomal_bL17_sf"/>
</dbReference>
<evidence type="ECO:0000313" key="7">
    <source>
        <dbReference type="Proteomes" id="UP001155241"/>
    </source>
</evidence>
<evidence type="ECO:0000256" key="4">
    <source>
        <dbReference type="HAMAP-Rule" id="MF_01368"/>
    </source>
</evidence>
<feature type="compositionally biased region" description="Acidic residues" evidence="5">
    <location>
        <begin position="201"/>
        <end position="223"/>
    </location>
</feature>
<dbReference type="Pfam" id="PF01196">
    <property type="entry name" value="Ribosomal_L17"/>
    <property type="match status" value="1"/>
</dbReference>
<evidence type="ECO:0000313" key="6">
    <source>
        <dbReference type="EMBL" id="MCO6042566.1"/>
    </source>
</evidence>
<protein>
    <recommendedName>
        <fullName evidence="4">Large ribosomal subunit protein bL17</fullName>
    </recommendedName>
</protein>
<dbReference type="HAMAP" id="MF_01368">
    <property type="entry name" value="Ribosomal_bL17"/>
    <property type="match status" value="1"/>
</dbReference>
<dbReference type="AlphaFoldDB" id="A0A9X2JEF1"/>
<evidence type="ECO:0000256" key="5">
    <source>
        <dbReference type="SAM" id="MobiDB-lite"/>
    </source>
</evidence>
<evidence type="ECO:0000256" key="2">
    <source>
        <dbReference type="ARBA" id="ARBA00022980"/>
    </source>
</evidence>
<dbReference type="SUPFAM" id="SSF64263">
    <property type="entry name" value="Prokaryotic ribosomal protein L17"/>
    <property type="match status" value="1"/>
</dbReference>
<dbReference type="Proteomes" id="UP001155241">
    <property type="component" value="Unassembled WGS sequence"/>
</dbReference>
<evidence type="ECO:0000256" key="3">
    <source>
        <dbReference type="ARBA" id="ARBA00023274"/>
    </source>
</evidence>
<dbReference type="GO" id="GO:0006412">
    <property type="term" value="P:translation"/>
    <property type="evidence" value="ECO:0007669"/>
    <property type="project" value="UniProtKB-UniRule"/>
</dbReference>
<comment type="subunit">
    <text evidence="4">Part of the 50S ribosomal subunit. Contacts protein L32.</text>
</comment>
<dbReference type="GO" id="GO:0003735">
    <property type="term" value="F:structural constituent of ribosome"/>
    <property type="evidence" value="ECO:0007669"/>
    <property type="project" value="InterPro"/>
</dbReference>
<gene>
    <name evidence="4" type="primary">rplQ</name>
    <name evidence="6" type="ORF">NG895_01470</name>
</gene>
<keyword evidence="7" id="KW-1185">Reference proteome</keyword>
<accession>A0A9X2JEF1</accession>
<reference evidence="6" key="1">
    <citation type="submission" date="2022-06" db="EMBL/GenBank/DDBJ databases">
        <title>Aeoliella straminimaris, a novel planctomycete from sediments.</title>
        <authorList>
            <person name="Vitorino I.R."/>
            <person name="Lage O.M."/>
        </authorList>
    </citation>
    <scope>NUCLEOTIDE SEQUENCE</scope>
    <source>
        <strain evidence="6">ICT_H6.2</strain>
    </source>
</reference>
<dbReference type="Gene3D" id="3.90.1030.10">
    <property type="entry name" value="Ribosomal protein L17"/>
    <property type="match status" value="1"/>
</dbReference>
<comment type="similarity">
    <text evidence="1 4">Belongs to the bacterial ribosomal protein bL17 family.</text>
</comment>
<dbReference type="EMBL" id="JAMXLR010000006">
    <property type="protein sequence ID" value="MCO6042566.1"/>
    <property type="molecule type" value="Genomic_DNA"/>
</dbReference>